<dbReference type="Gene3D" id="2.60.40.10">
    <property type="entry name" value="Immunoglobulins"/>
    <property type="match status" value="1"/>
</dbReference>
<dbReference type="AlphaFoldDB" id="C5BUC2"/>
<dbReference type="GO" id="GO:0008849">
    <property type="term" value="F:enterochelin esterase activity"/>
    <property type="evidence" value="ECO:0007669"/>
    <property type="project" value="InterPro"/>
</dbReference>
<evidence type="ECO:0000313" key="6">
    <source>
        <dbReference type="EMBL" id="ACR10707.1"/>
    </source>
</evidence>
<feature type="domain" description="Enterochelin esterase N-terminal" evidence="5">
    <location>
        <begin position="37"/>
        <end position="143"/>
    </location>
</feature>
<dbReference type="InterPro" id="IPR013783">
    <property type="entry name" value="Ig-like_fold"/>
</dbReference>
<dbReference type="InterPro" id="IPR000801">
    <property type="entry name" value="Esterase-like"/>
</dbReference>
<dbReference type="GO" id="GO:0005737">
    <property type="term" value="C:cytoplasm"/>
    <property type="evidence" value="ECO:0007669"/>
    <property type="project" value="UniProtKB-SubCell"/>
</dbReference>
<dbReference type="Pfam" id="PF00756">
    <property type="entry name" value="Esterase"/>
    <property type="match status" value="1"/>
</dbReference>
<evidence type="ECO:0000256" key="1">
    <source>
        <dbReference type="ARBA" id="ARBA00004496"/>
    </source>
</evidence>
<dbReference type="SUPFAM" id="SSF81296">
    <property type="entry name" value="E set domains"/>
    <property type="match status" value="1"/>
</dbReference>
<protein>
    <submittedName>
        <fullName evidence="6">Enterochelin esterase</fullName>
    </submittedName>
</protein>
<dbReference type="ESTHER" id="tertt-c5buc2">
    <property type="family name" value="A85-IroE-IroD-Fes-Yiel"/>
</dbReference>
<comment type="similarity">
    <text evidence="4">Belongs to the Fes family.</text>
</comment>
<dbReference type="PANTHER" id="PTHR48098:SF3">
    <property type="entry name" value="IRON(III) ENTEROBACTIN ESTERASE"/>
    <property type="match status" value="1"/>
</dbReference>
<dbReference type="GO" id="GO:0006826">
    <property type="term" value="P:iron ion transport"/>
    <property type="evidence" value="ECO:0007669"/>
    <property type="project" value="InterPro"/>
</dbReference>
<proteinExistence type="inferred from homology"/>
<dbReference type="Proteomes" id="UP000009080">
    <property type="component" value="Chromosome"/>
</dbReference>
<dbReference type="InterPro" id="IPR050583">
    <property type="entry name" value="Mycobacterial_A85_antigen"/>
</dbReference>
<dbReference type="KEGG" id="ttu:TERTU_4065"/>
<keyword evidence="3" id="KW-0378">Hydrolase</keyword>
<organism evidence="6 7">
    <name type="scientific">Teredinibacter turnerae (strain ATCC 39867 / T7901)</name>
    <dbReference type="NCBI Taxonomy" id="377629"/>
    <lineage>
        <taxon>Bacteria</taxon>
        <taxon>Pseudomonadati</taxon>
        <taxon>Pseudomonadota</taxon>
        <taxon>Gammaproteobacteria</taxon>
        <taxon>Cellvibrionales</taxon>
        <taxon>Cellvibrionaceae</taxon>
        <taxon>Teredinibacter</taxon>
    </lineage>
</organism>
<dbReference type="HOGENOM" id="CLU_024314_3_0_6"/>
<keyword evidence="7" id="KW-1185">Reference proteome</keyword>
<dbReference type="InterPro" id="IPR029058">
    <property type="entry name" value="AB_hydrolase_fold"/>
</dbReference>
<dbReference type="EMBL" id="CP001614">
    <property type="protein sequence ID" value="ACR10707.1"/>
    <property type="molecule type" value="Genomic_DNA"/>
</dbReference>
<evidence type="ECO:0000256" key="3">
    <source>
        <dbReference type="ARBA" id="ARBA00022801"/>
    </source>
</evidence>
<dbReference type="GO" id="GO:0005506">
    <property type="term" value="F:iron ion binding"/>
    <property type="evidence" value="ECO:0007669"/>
    <property type="project" value="InterPro"/>
</dbReference>
<dbReference type="Pfam" id="PF11806">
    <property type="entry name" value="Enterochelin_N"/>
    <property type="match status" value="1"/>
</dbReference>
<gene>
    <name evidence="6" type="ordered locus">TERTU_4065</name>
</gene>
<comment type="subcellular location">
    <subcellularLocation>
        <location evidence="1">Cytoplasm</location>
    </subcellularLocation>
</comment>
<evidence type="ECO:0000256" key="2">
    <source>
        <dbReference type="ARBA" id="ARBA00022490"/>
    </source>
</evidence>
<dbReference type="RefSeq" id="WP_015816819.1">
    <property type="nucleotide sequence ID" value="NC_012997.1"/>
</dbReference>
<evidence type="ECO:0000313" key="7">
    <source>
        <dbReference type="Proteomes" id="UP000009080"/>
    </source>
</evidence>
<reference evidence="6 7" key="1">
    <citation type="journal article" date="2009" name="PLoS ONE">
        <title>The complete genome of Teredinibacter turnerae T7901: an intracellular endosymbiont of marine wood-boring bivalves (shipworms).</title>
        <authorList>
            <person name="Yang J.C."/>
            <person name="Madupu R."/>
            <person name="Durkin A.S."/>
            <person name="Ekborg N.A."/>
            <person name="Pedamallu C.S."/>
            <person name="Hostetler J.B."/>
            <person name="Radune D."/>
            <person name="Toms B.S."/>
            <person name="Henrissat B."/>
            <person name="Coutinho P.M."/>
            <person name="Schwarz S."/>
            <person name="Field L."/>
            <person name="Trindade-Silva A.E."/>
            <person name="Soares C.A.G."/>
            <person name="Elshahawi S."/>
            <person name="Hanora A."/>
            <person name="Schmidt E.W."/>
            <person name="Haygood M.G."/>
            <person name="Posfai J."/>
            <person name="Benner J."/>
            <person name="Madinger C."/>
            <person name="Nove J."/>
            <person name="Anton B."/>
            <person name="Chaudhary K."/>
            <person name="Foster J."/>
            <person name="Holman A."/>
            <person name="Kumar S."/>
            <person name="Lessard P.A."/>
            <person name="Luyten Y.A."/>
            <person name="Slatko B."/>
            <person name="Wood N."/>
            <person name="Wu B."/>
            <person name="Teplitski M."/>
            <person name="Mougous J.D."/>
            <person name="Ward N."/>
            <person name="Eisen J.A."/>
            <person name="Badger J.H."/>
            <person name="Distel D.L."/>
        </authorList>
    </citation>
    <scope>NUCLEOTIDE SEQUENCE [LARGE SCALE GENOMIC DNA]</scope>
    <source>
        <strain evidence="7">ATCC 39867 / T7901</strain>
    </source>
</reference>
<dbReference type="SUPFAM" id="SSF53474">
    <property type="entry name" value="alpha/beta-Hydrolases"/>
    <property type="match status" value="1"/>
</dbReference>
<dbReference type="InterPro" id="IPR014756">
    <property type="entry name" value="Ig_E-set"/>
</dbReference>
<dbReference type="eggNOG" id="COG2382">
    <property type="taxonomic scope" value="Bacteria"/>
</dbReference>
<evidence type="ECO:0000256" key="4">
    <source>
        <dbReference type="ARBA" id="ARBA00024201"/>
    </source>
</evidence>
<dbReference type="Gene3D" id="3.40.50.1820">
    <property type="entry name" value="alpha/beta hydrolase"/>
    <property type="match status" value="1"/>
</dbReference>
<name>C5BUC2_TERTT</name>
<evidence type="ECO:0000259" key="5">
    <source>
        <dbReference type="Pfam" id="PF11806"/>
    </source>
</evidence>
<sequence>MKHAPNFRIAIGSEAWWQQIASRGTPLIKRLHNGYCRITFYWRQPQDCAIQTVYIDCWSLTPHPVEAPTAMLRIPASDVWYWEVCLPETWQGSYFFIPVVDGDGFPVHHEQRRAWWINAIALFGEADPFNPLPSYTSGSHALSRLLIKPSVCSLASETRSAALADDRLHLAHWHSHCLDNQRRVWQLRCGDADGAQADLPLLIFLDGAIWAEQLPVANWLREQTDAGLLPAARYVFIEALDSRTRADELTCNPTFWLAVLLELLPQLNWQGKITPLTLLNHRNAEALRSVAQANTPFPDESLPAITTASCPRGITVIGQSFGGLAACYAGLLFPDAVSRVISQSGSFWWQSPQGARLDQFAATGPARTGEVQFLLQAGRFESDMRCESQRMSAALSASGYTTHYQEFEGGHDWLCWREALLTALPQPYPAATRHQCEGVFHVDVQ</sequence>
<keyword evidence="2" id="KW-0963">Cytoplasm</keyword>
<accession>C5BUC2</accession>
<dbReference type="InterPro" id="IPR021764">
    <property type="entry name" value="Enterochelin_esterase_N"/>
</dbReference>
<dbReference type="PANTHER" id="PTHR48098">
    <property type="entry name" value="ENTEROCHELIN ESTERASE-RELATED"/>
    <property type="match status" value="1"/>
</dbReference>
<dbReference type="OrthoDB" id="9775130at2"/>
<dbReference type="STRING" id="377629.TERTU_4065"/>